<dbReference type="Proteomes" id="UP000002033">
    <property type="component" value="Chromosome"/>
</dbReference>
<evidence type="ECO:0000313" key="4">
    <source>
        <dbReference type="Proteomes" id="UP000002033"/>
    </source>
</evidence>
<dbReference type="Gene3D" id="3.30.1950.10">
    <property type="entry name" value="wza like domain"/>
    <property type="match status" value="1"/>
</dbReference>
<dbReference type="PANTHER" id="PTHR33619">
    <property type="entry name" value="POLYSACCHARIDE EXPORT PROTEIN GFCE-RELATED"/>
    <property type="match status" value="1"/>
</dbReference>
<reference evidence="4" key="1">
    <citation type="journal article" date="2011" name="J. Bacteriol.">
        <title>Genome sequences of eight morphologically diverse alphaproteobacteria.</title>
        <authorList>
            <consortium name="US DOE Joint Genome Institute"/>
            <person name="Brown P.J."/>
            <person name="Kysela D.T."/>
            <person name="Buechlein A."/>
            <person name="Hemmerich C."/>
            <person name="Brun Y.V."/>
        </authorList>
    </citation>
    <scope>NUCLEOTIDE SEQUENCE [LARGE SCALE GENOMIC DNA]</scope>
    <source>
        <strain evidence="4">ATCC 51888 / DSM 1869 / NCIB 11706 / TK 0415</strain>
    </source>
</reference>
<dbReference type="EMBL" id="CP002083">
    <property type="protein sequence ID" value="ADJ23167.1"/>
    <property type="molecule type" value="Genomic_DNA"/>
</dbReference>
<dbReference type="AlphaFoldDB" id="D8JX31"/>
<feature type="domain" description="Polysaccharide export protein N-terminal" evidence="2">
    <location>
        <begin position="109"/>
        <end position="195"/>
    </location>
</feature>
<proteinExistence type="predicted"/>
<dbReference type="STRING" id="582899.Hden_1355"/>
<dbReference type="InterPro" id="IPR049712">
    <property type="entry name" value="Poly_export"/>
</dbReference>
<keyword evidence="4" id="KW-1185">Reference proteome</keyword>
<keyword evidence="1" id="KW-0732">Signal</keyword>
<dbReference type="HOGENOM" id="CLU_038343_4_0_5"/>
<accession>D8JX31</accession>
<protein>
    <submittedName>
        <fullName evidence="3">Polysaccharide export protein</fullName>
    </submittedName>
</protein>
<dbReference type="PANTHER" id="PTHR33619:SF3">
    <property type="entry name" value="POLYSACCHARIDE EXPORT PROTEIN GFCE-RELATED"/>
    <property type="match status" value="1"/>
</dbReference>
<evidence type="ECO:0000256" key="1">
    <source>
        <dbReference type="ARBA" id="ARBA00022729"/>
    </source>
</evidence>
<evidence type="ECO:0000313" key="3">
    <source>
        <dbReference type="EMBL" id="ADJ23167.1"/>
    </source>
</evidence>
<evidence type="ECO:0000259" key="2">
    <source>
        <dbReference type="Pfam" id="PF02563"/>
    </source>
</evidence>
<dbReference type="Pfam" id="PF02563">
    <property type="entry name" value="Poly_export"/>
    <property type="match status" value="1"/>
</dbReference>
<gene>
    <name evidence="3" type="ordered locus">Hden_1355</name>
</gene>
<organism evidence="3 4">
    <name type="scientific">Hyphomicrobium denitrificans (strain ATCC 51888 / DSM 1869 / NCIMB 11706 / TK 0415)</name>
    <dbReference type="NCBI Taxonomy" id="582899"/>
    <lineage>
        <taxon>Bacteria</taxon>
        <taxon>Pseudomonadati</taxon>
        <taxon>Pseudomonadota</taxon>
        <taxon>Alphaproteobacteria</taxon>
        <taxon>Hyphomicrobiales</taxon>
        <taxon>Hyphomicrobiaceae</taxon>
        <taxon>Hyphomicrobium</taxon>
    </lineage>
</organism>
<dbReference type="InterPro" id="IPR003715">
    <property type="entry name" value="Poly_export_N"/>
</dbReference>
<dbReference type="Gene3D" id="3.10.560.10">
    <property type="entry name" value="Outer membrane lipoprotein wza domain like"/>
    <property type="match status" value="2"/>
</dbReference>
<name>D8JX31_HYPDA</name>
<dbReference type="eggNOG" id="COG1596">
    <property type="taxonomic scope" value="Bacteria"/>
</dbReference>
<sequence length="453" mass="47941">MGELVPKRVFSDSRYVRRAPTRGRSARFSAGAVLAALSLAGCSHMPINGPQSRDIDRSATASISTPRDAVVYDYALLDINPLILQILESNASDSFYRTFGSHRGGIPIVRIGVGDVLQTSIFESSSGGLFVAGDATNRSGSYVTLPMQTVSGKGTISIPYAGAVRAAGRTAVEIQQDIETKLAKRAIEPQVIVNVVEQNADSVTVIGDAGGNKLKLTGSGERILDVISKAGGGAAGGKFAGYELLVTLQRKGRTATVPFTTLINEPAENLFVAPGDVVYVKRQPKSFVAFGALASTGASGTVSEGETSAVSALFAFGQERLSLNEAIAKAGGLSDGRSNPAQVFIFRPESRETLERMGVNLKNFAPDQRIIPTVYRANYRDPSCFFFAQRFQMRDKDVIYASNSDATEVLKVLGYVNAWMTTAGNAFIQGRAIGDIASGAHVLSNASTVVVAP</sequence>
<dbReference type="GO" id="GO:0015159">
    <property type="term" value="F:polysaccharide transmembrane transporter activity"/>
    <property type="evidence" value="ECO:0007669"/>
    <property type="project" value="InterPro"/>
</dbReference>
<dbReference type="KEGG" id="hdn:Hden_1355"/>